<proteinExistence type="predicted"/>
<evidence type="ECO:0000256" key="1">
    <source>
        <dbReference type="SAM" id="MobiDB-lite"/>
    </source>
</evidence>
<evidence type="ECO:0000313" key="3">
    <source>
        <dbReference type="Proteomes" id="UP000317238"/>
    </source>
</evidence>
<organism evidence="2 3">
    <name type="scientific">Crateriforma conspicua</name>
    <dbReference type="NCBI Taxonomy" id="2527996"/>
    <lineage>
        <taxon>Bacteria</taxon>
        <taxon>Pseudomonadati</taxon>
        <taxon>Planctomycetota</taxon>
        <taxon>Planctomycetia</taxon>
        <taxon>Planctomycetales</taxon>
        <taxon>Planctomycetaceae</taxon>
        <taxon>Crateriforma</taxon>
    </lineage>
</organism>
<accession>A0A5C5YB56</accession>
<gene>
    <name evidence="2" type="ORF">Pan14r_49300</name>
</gene>
<sequence>MSTISVNVPEPIMSAIAERAKISGYEDVSEFVSEFIVRISERQTEVEKLAVEGLQSGPSEPWNGNEIEAIRTELKSKHGS</sequence>
<dbReference type="Proteomes" id="UP000317238">
    <property type="component" value="Unassembled WGS sequence"/>
</dbReference>
<evidence type="ECO:0000313" key="2">
    <source>
        <dbReference type="EMBL" id="TWT72610.1"/>
    </source>
</evidence>
<feature type="compositionally biased region" description="Basic and acidic residues" evidence="1">
    <location>
        <begin position="68"/>
        <end position="80"/>
    </location>
</feature>
<comment type="caution">
    <text evidence="2">The sequence shown here is derived from an EMBL/GenBank/DDBJ whole genome shotgun (WGS) entry which is preliminary data.</text>
</comment>
<evidence type="ECO:0008006" key="4">
    <source>
        <dbReference type="Google" id="ProtNLM"/>
    </source>
</evidence>
<dbReference type="RefSeq" id="WP_146440400.1">
    <property type="nucleotide sequence ID" value="NZ_SJPL01000001.1"/>
</dbReference>
<keyword evidence="3" id="KW-1185">Reference proteome</keyword>
<name>A0A5C5YB56_9PLAN</name>
<dbReference type="AlphaFoldDB" id="A0A5C5YB56"/>
<dbReference type="OrthoDB" id="283971at2"/>
<protein>
    <recommendedName>
        <fullName evidence="4">Antitoxin ParD4</fullName>
    </recommendedName>
</protein>
<feature type="region of interest" description="Disordered" evidence="1">
    <location>
        <begin position="56"/>
        <end position="80"/>
    </location>
</feature>
<dbReference type="EMBL" id="SJPL01000001">
    <property type="protein sequence ID" value="TWT72610.1"/>
    <property type="molecule type" value="Genomic_DNA"/>
</dbReference>
<reference evidence="2 3" key="1">
    <citation type="submission" date="2019-02" db="EMBL/GenBank/DDBJ databases">
        <title>Deep-cultivation of Planctomycetes and their phenomic and genomic characterization uncovers novel biology.</title>
        <authorList>
            <person name="Wiegand S."/>
            <person name="Jogler M."/>
            <person name="Boedeker C."/>
            <person name="Pinto D."/>
            <person name="Vollmers J."/>
            <person name="Rivas-Marin E."/>
            <person name="Kohn T."/>
            <person name="Peeters S.H."/>
            <person name="Heuer A."/>
            <person name="Rast P."/>
            <person name="Oberbeckmann S."/>
            <person name="Bunk B."/>
            <person name="Jeske O."/>
            <person name="Meyerdierks A."/>
            <person name="Storesund J.E."/>
            <person name="Kallscheuer N."/>
            <person name="Luecker S."/>
            <person name="Lage O.M."/>
            <person name="Pohl T."/>
            <person name="Merkel B.J."/>
            <person name="Hornburger P."/>
            <person name="Mueller R.-W."/>
            <person name="Bruemmer F."/>
            <person name="Labrenz M."/>
            <person name="Spormann A.M."/>
            <person name="Op Den Camp H."/>
            <person name="Overmann J."/>
            <person name="Amann R."/>
            <person name="Jetten M.S.M."/>
            <person name="Mascher T."/>
            <person name="Medema M.H."/>
            <person name="Devos D.P."/>
            <person name="Kaster A.-K."/>
            <person name="Ovreas L."/>
            <person name="Rohde M."/>
            <person name="Galperin M.Y."/>
            <person name="Jogler C."/>
        </authorList>
    </citation>
    <scope>NUCLEOTIDE SEQUENCE [LARGE SCALE GENOMIC DNA]</scope>
    <source>
        <strain evidence="2 3">Pan14r</strain>
    </source>
</reference>